<dbReference type="PROSITE" id="PS51462">
    <property type="entry name" value="NUDIX"/>
    <property type="match status" value="1"/>
</dbReference>
<dbReference type="PANTHER" id="PTHR43475:SF3">
    <property type="entry name" value="TRANSLATION INITIATION FACTOR EIF-2B SUBUNIT FAMILY PROTEIN (AFU_ORTHOLOGUE AFUA_2G14290)"/>
    <property type="match status" value="1"/>
</dbReference>
<comment type="caution">
    <text evidence="4">The sequence shown here is derived from an EMBL/GenBank/DDBJ whole genome shotgun (WGS) entry which is preliminary data.</text>
</comment>
<gene>
    <name evidence="4" type="ORF">PBRASI_LOCUS2952</name>
</gene>
<name>A0A9N8ZUJ9_9GLOM</name>
<dbReference type="EMBL" id="CAJVPI010000248">
    <property type="protein sequence ID" value="CAG8507847.1"/>
    <property type="molecule type" value="Genomic_DNA"/>
</dbReference>
<dbReference type="Gene3D" id="3.90.79.10">
    <property type="entry name" value="Nucleoside Triphosphate Pyrophosphohydrolase"/>
    <property type="match status" value="1"/>
</dbReference>
<comment type="similarity">
    <text evidence="1 2">Belongs to the eIF-2B alpha/beta/delta subunits family.</text>
</comment>
<sequence length="494" mass="56058">MRERWVVTSFLTVSTASDSAQGDKVLLLKRSDKVGTYQHHWAAVSGSIEPTDTSPLSRALIEIQEETTLTSADLELVRVGRVLTIYAPNLSTVWKVHPFLFRVLCDASKITIDWEHEKYEWITPDELEHYQTVPNLVETFYRVYLPEHVHSSLMDMYNNRSSGAQQLAAEALNTMDEVVRLKSLRTYCKNAKEMFYAMLNIGWYFTQIRPTMKAPIIYAVVQVMSKSREILEQEGGNESGISVEEYEQKMLDIIDGIKQSSKDADRKIVNHFLQLTLNAESSPSHLHIMTISYSSTIYSSLLSLIQSIQSLPDHTLKITIMESRPLNEGSIGLARKLLNNLPETAKPRVEIQIITDASCAYFMPTVTHVIIGADRIAGKDATVINKIGSFPLALSAKYHDKPIIVVTRTDKLASTDEGEQLEENAAEEVVSMYENWSKFGTNKNIRVRNVYFESLEPKLINGYVTEHGVLKANDIINIWQGRKDDEKFFDLLEE</sequence>
<protein>
    <submittedName>
        <fullName evidence="4">1620_t:CDS:1</fullName>
    </submittedName>
</protein>
<accession>A0A9N8ZUJ9</accession>
<keyword evidence="5" id="KW-1185">Reference proteome</keyword>
<dbReference type="CDD" id="cd18872">
    <property type="entry name" value="NUDIX_eIF-2B"/>
    <property type="match status" value="1"/>
</dbReference>
<dbReference type="Pfam" id="PF01008">
    <property type="entry name" value="IF-2B"/>
    <property type="match status" value="1"/>
</dbReference>
<dbReference type="InterPro" id="IPR000649">
    <property type="entry name" value="IF-2B-related"/>
</dbReference>
<dbReference type="Gene3D" id="3.40.50.10470">
    <property type="entry name" value="Translation initiation factor eif-2b, domain 2"/>
    <property type="match status" value="1"/>
</dbReference>
<dbReference type="InterPro" id="IPR042529">
    <property type="entry name" value="IF_2B-like_C"/>
</dbReference>
<dbReference type="Proteomes" id="UP000789739">
    <property type="component" value="Unassembled WGS sequence"/>
</dbReference>
<dbReference type="OrthoDB" id="206213at2759"/>
<dbReference type="InterPro" id="IPR000086">
    <property type="entry name" value="NUDIX_hydrolase_dom"/>
</dbReference>
<reference evidence="4" key="1">
    <citation type="submission" date="2021-06" db="EMBL/GenBank/DDBJ databases">
        <authorList>
            <person name="Kallberg Y."/>
            <person name="Tangrot J."/>
            <person name="Rosling A."/>
        </authorList>
    </citation>
    <scope>NUCLEOTIDE SEQUENCE</scope>
    <source>
        <strain evidence="4">BR232B</strain>
    </source>
</reference>
<dbReference type="Pfam" id="PF00293">
    <property type="entry name" value="NUDIX"/>
    <property type="match status" value="1"/>
</dbReference>
<feature type="domain" description="Nudix hydrolase" evidence="3">
    <location>
        <begin position="8"/>
        <end position="149"/>
    </location>
</feature>
<dbReference type="InterPro" id="IPR015797">
    <property type="entry name" value="NUDIX_hydrolase-like_dom_sf"/>
</dbReference>
<organism evidence="4 5">
    <name type="scientific">Paraglomus brasilianum</name>
    <dbReference type="NCBI Taxonomy" id="144538"/>
    <lineage>
        <taxon>Eukaryota</taxon>
        <taxon>Fungi</taxon>
        <taxon>Fungi incertae sedis</taxon>
        <taxon>Mucoromycota</taxon>
        <taxon>Glomeromycotina</taxon>
        <taxon>Glomeromycetes</taxon>
        <taxon>Paraglomerales</taxon>
        <taxon>Paraglomeraceae</taxon>
        <taxon>Paraglomus</taxon>
    </lineage>
</organism>
<dbReference type="AlphaFoldDB" id="A0A9N8ZUJ9"/>
<dbReference type="GO" id="GO:0046523">
    <property type="term" value="F:S-methyl-5-thioribose-1-phosphate isomerase activity"/>
    <property type="evidence" value="ECO:0007669"/>
    <property type="project" value="TreeGrafter"/>
</dbReference>
<evidence type="ECO:0000259" key="3">
    <source>
        <dbReference type="PROSITE" id="PS51462"/>
    </source>
</evidence>
<proteinExistence type="inferred from homology"/>
<dbReference type="PANTHER" id="PTHR43475">
    <property type="entry name" value="METHYLTHIORIBOSE-1-PHOSPHATE ISOMERASE"/>
    <property type="match status" value="1"/>
</dbReference>
<dbReference type="GO" id="GO:0019509">
    <property type="term" value="P:L-methionine salvage from methylthioadenosine"/>
    <property type="evidence" value="ECO:0007669"/>
    <property type="project" value="TreeGrafter"/>
</dbReference>
<evidence type="ECO:0000313" key="4">
    <source>
        <dbReference type="EMBL" id="CAG8507847.1"/>
    </source>
</evidence>
<dbReference type="SUPFAM" id="SSF55811">
    <property type="entry name" value="Nudix"/>
    <property type="match status" value="1"/>
</dbReference>
<dbReference type="SUPFAM" id="SSF100950">
    <property type="entry name" value="NagB/RpiA/CoA transferase-like"/>
    <property type="match status" value="1"/>
</dbReference>
<evidence type="ECO:0000256" key="1">
    <source>
        <dbReference type="ARBA" id="ARBA00007251"/>
    </source>
</evidence>
<evidence type="ECO:0000313" key="5">
    <source>
        <dbReference type="Proteomes" id="UP000789739"/>
    </source>
</evidence>
<evidence type="ECO:0000256" key="2">
    <source>
        <dbReference type="RuleBase" id="RU003814"/>
    </source>
</evidence>
<dbReference type="InterPro" id="IPR037171">
    <property type="entry name" value="NagB/RpiA_transferase-like"/>
</dbReference>